<dbReference type="RefSeq" id="WP_184684755.1">
    <property type="nucleotide sequence ID" value="NZ_JACHLL010000006.1"/>
</dbReference>
<name>A0A7X0BU37_9PSED</name>
<protein>
    <submittedName>
        <fullName evidence="1">Uncharacterized protein</fullName>
    </submittedName>
</protein>
<evidence type="ECO:0000313" key="1">
    <source>
        <dbReference type="EMBL" id="MBB6342909.1"/>
    </source>
</evidence>
<dbReference type="EMBL" id="JACHLL010000006">
    <property type="protein sequence ID" value="MBB6342909.1"/>
    <property type="molecule type" value="Genomic_DNA"/>
</dbReference>
<dbReference type="Proteomes" id="UP000557193">
    <property type="component" value="Unassembled WGS sequence"/>
</dbReference>
<proteinExistence type="predicted"/>
<dbReference type="AlphaFoldDB" id="A0A7X0BU37"/>
<sequence>MNIDTWKSLSEEDQKFKAKHLNPYEEWDLFKSVENEFIQFIGNELGISKVFCGIGGTVGGVNSISVHIKRGGTKKRLPKYFLGFPVIKAYESQS</sequence>
<accession>A0A7X0BU37</accession>
<organism evidence="1 2">
    <name type="scientific">Pseudomonas fluvialis</name>
    <dbReference type="NCBI Taxonomy" id="1793966"/>
    <lineage>
        <taxon>Bacteria</taxon>
        <taxon>Pseudomonadati</taxon>
        <taxon>Pseudomonadota</taxon>
        <taxon>Gammaproteobacteria</taxon>
        <taxon>Pseudomonadales</taxon>
        <taxon>Pseudomonadaceae</taxon>
        <taxon>Pseudomonas</taxon>
    </lineage>
</organism>
<gene>
    <name evidence="1" type="ORF">HNP49_003097</name>
</gene>
<evidence type="ECO:0000313" key="2">
    <source>
        <dbReference type="Proteomes" id="UP000557193"/>
    </source>
</evidence>
<keyword evidence="2" id="KW-1185">Reference proteome</keyword>
<reference evidence="1 2" key="1">
    <citation type="submission" date="2020-08" db="EMBL/GenBank/DDBJ databases">
        <title>Functional genomics of gut bacteria from endangered species of beetles.</title>
        <authorList>
            <person name="Carlos-Shanley C."/>
        </authorList>
    </citation>
    <scope>NUCLEOTIDE SEQUENCE [LARGE SCALE GENOMIC DNA]</scope>
    <source>
        <strain evidence="1 2">S00202</strain>
    </source>
</reference>
<comment type="caution">
    <text evidence="1">The sequence shown here is derived from an EMBL/GenBank/DDBJ whole genome shotgun (WGS) entry which is preliminary data.</text>
</comment>